<comment type="caution">
    <text evidence="2">The sequence shown here is derived from an EMBL/GenBank/DDBJ whole genome shotgun (WGS) entry which is preliminary data.</text>
</comment>
<protein>
    <submittedName>
        <fullName evidence="2">Uncharacterized protein</fullName>
    </submittedName>
</protein>
<evidence type="ECO:0000256" key="1">
    <source>
        <dbReference type="SAM" id="Phobius"/>
    </source>
</evidence>
<dbReference type="STRING" id="1797471.A3A71_02460"/>
<keyword evidence="1" id="KW-1133">Transmembrane helix</keyword>
<name>A0A1F5EBY6_9BACT</name>
<dbReference type="Proteomes" id="UP000177481">
    <property type="component" value="Unassembled WGS sequence"/>
</dbReference>
<feature type="transmembrane region" description="Helical" evidence="1">
    <location>
        <begin position="98"/>
        <end position="117"/>
    </location>
</feature>
<dbReference type="EMBL" id="MEZX01000002">
    <property type="protein sequence ID" value="OGD64883.1"/>
    <property type="molecule type" value="Genomic_DNA"/>
</dbReference>
<keyword evidence="1" id="KW-0472">Membrane</keyword>
<organism evidence="2 3">
    <name type="scientific">Candidatus Berkelbacteria bacterium RIFCSPLOWO2_01_FULL_50_28</name>
    <dbReference type="NCBI Taxonomy" id="1797471"/>
    <lineage>
        <taxon>Bacteria</taxon>
        <taxon>Candidatus Berkelbacteria</taxon>
    </lineage>
</organism>
<evidence type="ECO:0000313" key="2">
    <source>
        <dbReference type="EMBL" id="OGD64883.1"/>
    </source>
</evidence>
<gene>
    <name evidence="2" type="ORF">A3A71_02460</name>
</gene>
<sequence>MRTKSLIFSIFTILLFALGLLITVIFNMTPDTTTVLVMFYASLFFSVFGLIFFTFYLVQYKQSETLPPWSRTVAALRWAFLTSLAAVIILMLKSVDLLNAATLAIIIVATFTGEVLLRRKFTWND</sequence>
<evidence type="ECO:0000313" key="3">
    <source>
        <dbReference type="Proteomes" id="UP000177481"/>
    </source>
</evidence>
<feature type="transmembrane region" description="Helical" evidence="1">
    <location>
        <begin position="7"/>
        <end position="26"/>
    </location>
</feature>
<accession>A0A1F5EBY6</accession>
<dbReference type="AlphaFoldDB" id="A0A1F5EBY6"/>
<keyword evidence="1" id="KW-0812">Transmembrane</keyword>
<feature type="transmembrane region" description="Helical" evidence="1">
    <location>
        <begin position="72"/>
        <end position="92"/>
    </location>
</feature>
<reference evidence="2 3" key="1">
    <citation type="journal article" date="2016" name="Nat. Commun.">
        <title>Thousands of microbial genomes shed light on interconnected biogeochemical processes in an aquifer system.</title>
        <authorList>
            <person name="Anantharaman K."/>
            <person name="Brown C.T."/>
            <person name="Hug L.A."/>
            <person name="Sharon I."/>
            <person name="Castelle C.J."/>
            <person name="Probst A.J."/>
            <person name="Thomas B.C."/>
            <person name="Singh A."/>
            <person name="Wilkins M.J."/>
            <person name="Karaoz U."/>
            <person name="Brodie E.L."/>
            <person name="Williams K.H."/>
            <person name="Hubbard S.S."/>
            <person name="Banfield J.F."/>
        </authorList>
    </citation>
    <scope>NUCLEOTIDE SEQUENCE [LARGE SCALE GENOMIC DNA]</scope>
</reference>
<feature type="transmembrane region" description="Helical" evidence="1">
    <location>
        <begin position="38"/>
        <end position="60"/>
    </location>
</feature>
<proteinExistence type="predicted"/>